<name>A0A7J6US47_THATH</name>
<gene>
    <name evidence="1" type="ORF">FRX31_035074</name>
</gene>
<accession>A0A7J6US47</accession>
<evidence type="ECO:0000313" key="1">
    <source>
        <dbReference type="EMBL" id="KAF5175339.1"/>
    </source>
</evidence>
<reference evidence="1 2" key="1">
    <citation type="submission" date="2020-06" db="EMBL/GenBank/DDBJ databases">
        <title>Transcriptomic and genomic resources for Thalictrum thalictroides and T. hernandezii: Facilitating candidate gene discovery in an emerging model plant lineage.</title>
        <authorList>
            <person name="Arias T."/>
            <person name="Riano-Pachon D.M."/>
            <person name="Di Stilio V.S."/>
        </authorList>
    </citation>
    <scope>NUCLEOTIDE SEQUENCE [LARGE SCALE GENOMIC DNA]</scope>
    <source>
        <strain evidence="2">cv. WT478/WT964</strain>
        <tissue evidence="1">Leaves</tissue>
    </source>
</reference>
<sequence length="132" mass="14883">MAAKEFYDIANPQIAYCHKFITSQVQLAARLFKSNAFSSALEVDILGCWYIVVDVQIQPQIKECRWMPPPPTIIKINTDGATTETTAEIGMIFRNHLYEFEMVAWKNVGMIDSYITECTTIVIADEIAVSKG</sequence>
<proteinExistence type="predicted"/>
<organism evidence="1 2">
    <name type="scientific">Thalictrum thalictroides</name>
    <name type="common">Rue-anemone</name>
    <name type="synonym">Anemone thalictroides</name>
    <dbReference type="NCBI Taxonomy" id="46969"/>
    <lineage>
        <taxon>Eukaryota</taxon>
        <taxon>Viridiplantae</taxon>
        <taxon>Streptophyta</taxon>
        <taxon>Embryophyta</taxon>
        <taxon>Tracheophyta</taxon>
        <taxon>Spermatophyta</taxon>
        <taxon>Magnoliopsida</taxon>
        <taxon>Ranunculales</taxon>
        <taxon>Ranunculaceae</taxon>
        <taxon>Thalictroideae</taxon>
        <taxon>Thalictrum</taxon>
    </lineage>
</organism>
<dbReference type="Proteomes" id="UP000554482">
    <property type="component" value="Unassembled WGS sequence"/>
</dbReference>
<evidence type="ECO:0000313" key="2">
    <source>
        <dbReference type="Proteomes" id="UP000554482"/>
    </source>
</evidence>
<dbReference type="AlphaFoldDB" id="A0A7J6US47"/>
<dbReference type="EMBL" id="JABWDY010044211">
    <property type="protein sequence ID" value="KAF5175339.1"/>
    <property type="molecule type" value="Genomic_DNA"/>
</dbReference>
<comment type="caution">
    <text evidence="1">The sequence shown here is derived from an EMBL/GenBank/DDBJ whole genome shotgun (WGS) entry which is preliminary data.</text>
</comment>
<protein>
    <submittedName>
        <fullName evidence="1">Uncharacterized protein</fullName>
    </submittedName>
</protein>
<keyword evidence="2" id="KW-1185">Reference proteome</keyword>